<accession>A0A7W6C8D5</accession>
<protein>
    <submittedName>
        <fullName evidence="1">Uncharacterized protein</fullName>
    </submittedName>
</protein>
<keyword evidence="2" id="KW-1185">Reference proteome</keyword>
<dbReference type="AlphaFoldDB" id="A0A7W6C8D5"/>
<organism evidence="1 2">
    <name type="scientific">Rhizobium skierniewicense</name>
    <dbReference type="NCBI Taxonomy" id="984260"/>
    <lineage>
        <taxon>Bacteria</taxon>
        <taxon>Pseudomonadati</taxon>
        <taxon>Pseudomonadota</taxon>
        <taxon>Alphaproteobacteria</taxon>
        <taxon>Hyphomicrobiales</taxon>
        <taxon>Rhizobiaceae</taxon>
        <taxon>Rhizobium/Agrobacterium group</taxon>
        <taxon>Rhizobium</taxon>
    </lineage>
</organism>
<comment type="caution">
    <text evidence="1">The sequence shown here is derived from an EMBL/GenBank/DDBJ whole genome shotgun (WGS) entry which is preliminary data.</text>
</comment>
<dbReference type="Proteomes" id="UP000565286">
    <property type="component" value="Unassembled WGS sequence"/>
</dbReference>
<dbReference type="EMBL" id="JACIDV010000011">
    <property type="protein sequence ID" value="MBB3947618.1"/>
    <property type="molecule type" value="Genomic_DNA"/>
</dbReference>
<sequence>MNFVSIHHHPISAGASGQAHDFAFRARRRPN</sequence>
<reference evidence="1 2" key="1">
    <citation type="submission" date="2020-08" db="EMBL/GenBank/DDBJ databases">
        <title>Genomic Encyclopedia of Type Strains, Phase IV (KMG-IV): sequencing the most valuable type-strain genomes for metagenomic binning, comparative biology and taxonomic classification.</title>
        <authorList>
            <person name="Goeker M."/>
        </authorList>
    </citation>
    <scope>NUCLEOTIDE SEQUENCE [LARGE SCALE GENOMIC DNA]</scope>
    <source>
        <strain evidence="1 2">DSM 26438</strain>
    </source>
</reference>
<name>A0A7W6C8D5_9HYPH</name>
<evidence type="ECO:0000313" key="1">
    <source>
        <dbReference type="EMBL" id="MBB3947618.1"/>
    </source>
</evidence>
<proteinExistence type="predicted"/>
<evidence type="ECO:0000313" key="2">
    <source>
        <dbReference type="Proteomes" id="UP000565286"/>
    </source>
</evidence>
<gene>
    <name evidence="1" type="ORF">GGQ73_003586</name>
</gene>